<proteinExistence type="predicted"/>
<dbReference type="AlphaFoldDB" id="M1Q8J8"/>
<dbReference type="HOGENOM" id="CLU_3338447_0_0_2"/>
<evidence type="ECO:0000313" key="1">
    <source>
        <dbReference type="EMBL" id="AGF96493.1"/>
    </source>
</evidence>
<dbReference type="Proteomes" id="UP000011718">
    <property type="component" value="Chromosome"/>
</dbReference>
<accession>M1Q8J8</accession>
<name>M1Q8J8_METMZ</name>
<dbReference type="KEGG" id="mmaz:MmTuc01_1101"/>
<dbReference type="BioCyc" id="MMAZ1236903:G139K-1050-MONOMER"/>
<gene>
    <name evidence="1" type="ORF">MmTuc01_1101</name>
</gene>
<sequence length="37" mass="4527">MIILIPAQARKKMIQSYLFPFIKRDLNFLICFKLWIL</sequence>
<organism evidence="1 2">
    <name type="scientific">Methanosarcina mazei Tuc01</name>
    <dbReference type="NCBI Taxonomy" id="1236903"/>
    <lineage>
        <taxon>Archaea</taxon>
        <taxon>Methanobacteriati</taxon>
        <taxon>Methanobacteriota</taxon>
        <taxon>Stenosarchaea group</taxon>
        <taxon>Methanomicrobia</taxon>
        <taxon>Methanosarcinales</taxon>
        <taxon>Methanosarcinaceae</taxon>
        <taxon>Methanosarcina</taxon>
    </lineage>
</organism>
<reference evidence="1 2" key="1">
    <citation type="journal article" date="2013" name="Genome Announc.">
        <title>Complete Genome of a Methanosarcina mazei Strain Isolated from Sediment Samples from an Amazonian Flooded Area.</title>
        <authorList>
            <person name="Assis das Gracas D."/>
            <person name="Thiago Juca Ramos R."/>
            <person name="Vieira Araujo A.C."/>
            <person name="Zahlouth R."/>
            <person name="Ribeiro Carneiro A."/>
            <person name="Souza Lopes T."/>
            <person name="Azevedo Barauna R."/>
            <person name="Azevedo V."/>
            <person name="Cruz Schneider M.P."/>
            <person name="Pellizari V.H."/>
            <person name="Silva A."/>
        </authorList>
    </citation>
    <scope>NUCLEOTIDE SEQUENCE [LARGE SCALE GENOMIC DNA]</scope>
    <source>
        <strain evidence="1 2">Tuc01</strain>
    </source>
</reference>
<evidence type="ECO:0000313" key="2">
    <source>
        <dbReference type="Proteomes" id="UP000011718"/>
    </source>
</evidence>
<dbReference type="EMBL" id="CP004144">
    <property type="protein sequence ID" value="AGF96493.1"/>
    <property type="molecule type" value="Genomic_DNA"/>
</dbReference>
<protein>
    <submittedName>
        <fullName evidence="1">Uncharacterized protein</fullName>
    </submittedName>
</protein>